<accession>A0A125NU79</accession>
<organism evidence="1 2">
    <name type="scientific">Hyphomicrobium sulfonivorans</name>
    <dbReference type="NCBI Taxonomy" id="121290"/>
    <lineage>
        <taxon>Bacteria</taxon>
        <taxon>Pseudomonadati</taxon>
        <taxon>Pseudomonadota</taxon>
        <taxon>Alphaproteobacteria</taxon>
        <taxon>Hyphomicrobiales</taxon>
        <taxon>Hyphomicrobiaceae</taxon>
        <taxon>Hyphomicrobium</taxon>
    </lineage>
</organism>
<name>A0A125NU79_HYPSL</name>
<protein>
    <submittedName>
        <fullName evidence="1">Uncharacterized protein</fullName>
    </submittedName>
</protein>
<dbReference type="AlphaFoldDB" id="A0A125NU79"/>
<dbReference type="EMBL" id="LMTR01000075">
    <property type="protein sequence ID" value="KWT65845.1"/>
    <property type="molecule type" value="Genomic_DNA"/>
</dbReference>
<proteinExistence type="predicted"/>
<evidence type="ECO:0000313" key="1">
    <source>
        <dbReference type="EMBL" id="KWT65845.1"/>
    </source>
</evidence>
<evidence type="ECO:0000313" key="2">
    <source>
        <dbReference type="Proteomes" id="UP000059074"/>
    </source>
</evidence>
<keyword evidence="2" id="KW-1185">Reference proteome</keyword>
<comment type="caution">
    <text evidence="1">The sequence shown here is derived from an EMBL/GenBank/DDBJ whole genome shotgun (WGS) entry which is preliminary data.</text>
</comment>
<gene>
    <name evidence="1" type="ORF">APY04_2692</name>
</gene>
<reference evidence="1 2" key="1">
    <citation type="submission" date="2015-10" db="EMBL/GenBank/DDBJ databases">
        <title>Transcriptomic analysis of a linuron degrading triple-species bacterial consortium.</title>
        <authorList>
            <person name="Albers P."/>
        </authorList>
    </citation>
    <scope>NUCLEOTIDE SEQUENCE [LARGE SCALE GENOMIC DNA]</scope>
    <source>
        <strain evidence="1 2">WDL6</strain>
    </source>
</reference>
<sequence>MAHRHSRMQICTHAEKFVVGARGAALDAGSFGIVAVQLR</sequence>
<dbReference type="Proteomes" id="UP000059074">
    <property type="component" value="Unassembled WGS sequence"/>
</dbReference>